<proteinExistence type="predicted"/>
<gene>
    <name evidence="1" type="ORF">RCZ01_03400</name>
</gene>
<evidence type="ECO:0000313" key="1">
    <source>
        <dbReference type="EMBL" id="GET45038.1"/>
    </source>
</evidence>
<protein>
    <recommendedName>
        <fullName evidence="3">SH3b domain-containing protein</fullName>
    </recommendedName>
</protein>
<keyword evidence="2" id="KW-1185">Reference proteome</keyword>
<comment type="caution">
    <text evidence="1">The sequence shown here is derived from an EMBL/GenBank/DDBJ whole genome shotgun (WGS) entry which is preliminary data.</text>
</comment>
<reference evidence="2" key="1">
    <citation type="journal article" date="2020" name="Int. J. Syst. Evol. Microbiol.">
        <title>Capnocytophaga felis sp. nov. isolated from the feline oral cavity.</title>
        <authorList>
            <person name="Suzuki M."/>
            <person name="Umeda K."/>
            <person name="Kimura M."/>
            <person name="Imaoka K."/>
            <person name="Morikawa S."/>
            <person name="Maeda K."/>
        </authorList>
    </citation>
    <scope>NUCLEOTIDE SEQUENCE [LARGE SCALE GENOMIC DNA]</scope>
    <source>
        <strain evidence="2">KC07070</strain>
    </source>
</reference>
<dbReference type="Proteomes" id="UP000398217">
    <property type="component" value="Unassembled WGS sequence"/>
</dbReference>
<evidence type="ECO:0000313" key="2">
    <source>
        <dbReference type="Proteomes" id="UP000398217"/>
    </source>
</evidence>
<evidence type="ECO:0008006" key="3">
    <source>
        <dbReference type="Google" id="ProtNLM"/>
    </source>
</evidence>
<dbReference type="EMBL" id="BLBC01000005">
    <property type="protein sequence ID" value="GET45038.1"/>
    <property type="molecule type" value="Genomic_DNA"/>
</dbReference>
<dbReference type="AlphaFoldDB" id="A0A5M4B695"/>
<organism evidence="1 2">
    <name type="scientific">Capnocytophaga felis</name>
    <dbReference type="NCBI Taxonomy" id="2267611"/>
    <lineage>
        <taxon>Bacteria</taxon>
        <taxon>Pseudomonadati</taxon>
        <taxon>Bacteroidota</taxon>
        <taxon>Flavobacteriia</taxon>
        <taxon>Flavobacteriales</taxon>
        <taxon>Flavobacteriaceae</taxon>
        <taxon>Capnocytophaga</taxon>
    </lineage>
</organism>
<accession>A0A5M4B695</accession>
<sequence length="344" mass="40079">MRRIIVPLILFLLVGCQYFENKNAPSESETSKKSTDTIPEYEKNNVSKIKKYVIDRQGAHFKENPSENAKDQEYLEYGYLLEIEGEEGDFYKVINSDTGSYAYVLKEKVGGLSQISLIDSDLSMLQYLGKNEEDGVEFFETSVALDTLVSFEFVDKSSYEKAKTSAVDFLLRDTLTIVKKNNTIALPCLDSVVVFKDVNPNTDMDNQQIFKYEGQIEFMNQFVISGSYWEAYDYRFVDKKTGKEISFADFPYISPDKRHIICIFTSPYDLNSDLCLYVIDNHLQIKQILLAGFKNWMAYNWNADNAFWGSDNCFYIPVNHRVKFWDEEGNYNEERQYMRIRIKK</sequence>
<name>A0A5M4B695_9FLAO</name>
<dbReference type="RefSeq" id="WP_155283737.1">
    <property type="nucleotide sequence ID" value="NZ_BLBC01000005.1"/>
</dbReference>
<dbReference type="PROSITE" id="PS51257">
    <property type="entry name" value="PROKAR_LIPOPROTEIN"/>
    <property type="match status" value="1"/>
</dbReference>
<dbReference type="OrthoDB" id="995425at2"/>